<keyword evidence="2" id="KW-0472">Membrane</keyword>
<gene>
    <name evidence="3" type="ORF">DB325_10175</name>
</gene>
<keyword evidence="2" id="KW-1133">Transmembrane helix</keyword>
<name>A0A2T5Q156_LIMRT</name>
<sequence>MFYFILVCIRWGALVSGIWLILTMFRGNGKSEYGGYLVVCVLLFLLIPQMPLYATKNYKDVEYSKDGKKPYDTHIEKLDGNTYSITTEDPYTGGHYLEATRKGHDFIVNDDDVRDNYVDGVSEVRFKLKNGGSEIKEYDYSRYSKKPTTGETQKWIHQKE</sequence>
<feature type="region of interest" description="Disordered" evidence="1">
    <location>
        <begin position="140"/>
        <end position="160"/>
    </location>
</feature>
<keyword evidence="2" id="KW-0812">Transmembrane</keyword>
<evidence type="ECO:0000313" key="3">
    <source>
        <dbReference type="EMBL" id="PTV00771.1"/>
    </source>
</evidence>
<evidence type="ECO:0000256" key="1">
    <source>
        <dbReference type="SAM" id="MobiDB-lite"/>
    </source>
</evidence>
<evidence type="ECO:0000313" key="4">
    <source>
        <dbReference type="Proteomes" id="UP000244083"/>
    </source>
</evidence>
<proteinExistence type="predicted"/>
<accession>A0A2T5Q156</accession>
<feature type="transmembrane region" description="Helical" evidence="2">
    <location>
        <begin position="33"/>
        <end position="54"/>
    </location>
</feature>
<dbReference type="EMBL" id="QAZN01000034">
    <property type="protein sequence ID" value="PTV00771.1"/>
    <property type="molecule type" value="Genomic_DNA"/>
</dbReference>
<evidence type="ECO:0000256" key="2">
    <source>
        <dbReference type="SAM" id="Phobius"/>
    </source>
</evidence>
<dbReference type="Proteomes" id="UP000244083">
    <property type="component" value="Unassembled WGS sequence"/>
</dbReference>
<dbReference type="AlphaFoldDB" id="A0A2T5Q156"/>
<comment type="caution">
    <text evidence="3">The sequence shown here is derived from an EMBL/GenBank/DDBJ whole genome shotgun (WGS) entry which is preliminary data.</text>
</comment>
<reference evidence="4" key="1">
    <citation type="submission" date="2018-04" db="EMBL/GenBank/DDBJ databases">
        <title>Draft Genome Sequences of 10 Lactobacillus Species from 22 Commercial Probiotic Products.</title>
        <authorList>
            <person name="Gangiredla J."/>
            <person name="Barnaba T.J."/>
            <person name="Mammel M.K."/>
            <person name="Lacher D.W."/>
            <person name="Elkins C.A."/>
            <person name="Lampel K.A."/>
            <person name="Whitehouse C.A."/>
            <person name="Tartera C."/>
        </authorList>
    </citation>
    <scope>NUCLEOTIDE SEQUENCE [LARGE SCALE GENOMIC DNA]</scope>
    <source>
        <strain evidence="4">DS12_10</strain>
    </source>
</reference>
<dbReference type="RefSeq" id="WP_107722258.1">
    <property type="nucleotide sequence ID" value="NZ_JAJGWD010000272.1"/>
</dbReference>
<feature type="transmembrane region" description="Helical" evidence="2">
    <location>
        <begin position="7"/>
        <end position="27"/>
    </location>
</feature>
<protein>
    <submittedName>
        <fullName evidence="3">Uncharacterized protein</fullName>
    </submittedName>
</protein>
<organism evidence="3 4">
    <name type="scientific">Limosilactobacillus reuteri</name>
    <name type="common">Lactobacillus reuteri</name>
    <dbReference type="NCBI Taxonomy" id="1598"/>
    <lineage>
        <taxon>Bacteria</taxon>
        <taxon>Bacillati</taxon>
        <taxon>Bacillota</taxon>
        <taxon>Bacilli</taxon>
        <taxon>Lactobacillales</taxon>
        <taxon>Lactobacillaceae</taxon>
        <taxon>Limosilactobacillus</taxon>
    </lineage>
</organism>